<dbReference type="Proteomes" id="UP001066276">
    <property type="component" value="Chromosome 2_1"/>
</dbReference>
<feature type="compositionally biased region" description="Basic and acidic residues" evidence="1">
    <location>
        <begin position="77"/>
        <end position="95"/>
    </location>
</feature>
<evidence type="ECO:0000313" key="2">
    <source>
        <dbReference type="EMBL" id="KAJ1200496.1"/>
    </source>
</evidence>
<organism evidence="2 3">
    <name type="scientific">Pleurodeles waltl</name>
    <name type="common">Iberian ribbed newt</name>
    <dbReference type="NCBI Taxonomy" id="8319"/>
    <lineage>
        <taxon>Eukaryota</taxon>
        <taxon>Metazoa</taxon>
        <taxon>Chordata</taxon>
        <taxon>Craniata</taxon>
        <taxon>Vertebrata</taxon>
        <taxon>Euteleostomi</taxon>
        <taxon>Amphibia</taxon>
        <taxon>Batrachia</taxon>
        <taxon>Caudata</taxon>
        <taxon>Salamandroidea</taxon>
        <taxon>Salamandridae</taxon>
        <taxon>Pleurodelinae</taxon>
        <taxon>Pleurodeles</taxon>
    </lineage>
</organism>
<sequence length="130" mass="13599">MDGRNQDLLLGVFAITQTNPSHLIRSSAQTQTLDFTHAQNGSQLETNITMVNPCVGGACGHGKAAGLIAAERGSLSADEHQISPKDKAAATESKEPLLGTMETKVRTLGSQGEDSGETGVNRGIKKKLNA</sequence>
<feature type="region of interest" description="Disordered" evidence="1">
    <location>
        <begin position="76"/>
        <end position="130"/>
    </location>
</feature>
<accession>A0AAV7VHX7</accession>
<reference evidence="2" key="1">
    <citation type="journal article" date="2022" name="bioRxiv">
        <title>Sequencing and chromosome-scale assembly of the giantPleurodeles waltlgenome.</title>
        <authorList>
            <person name="Brown T."/>
            <person name="Elewa A."/>
            <person name="Iarovenko S."/>
            <person name="Subramanian E."/>
            <person name="Araus A.J."/>
            <person name="Petzold A."/>
            <person name="Susuki M."/>
            <person name="Suzuki K.-i.T."/>
            <person name="Hayashi T."/>
            <person name="Toyoda A."/>
            <person name="Oliveira C."/>
            <person name="Osipova E."/>
            <person name="Leigh N.D."/>
            <person name="Simon A."/>
            <person name="Yun M.H."/>
        </authorList>
    </citation>
    <scope>NUCLEOTIDE SEQUENCE</scope>
    <source>
        <strain evidence="2">20211129_DDA</strain>
        <tissue evidence="2">Liver</tissue>
    </source>
</reference>
<gene>
    <name evidence="2" type="ORF">NDU88_004320</name>
</gene>
<dbReference type="EMBL" id="JANPWB010000003">
    <property type="protein sequence ID" value="KAJ1200496.1"/>
    <property type="molecule type" value="Genomic_DNA"/>
</dbReference>
<name>A0AAV7VHX7_PLEWA</name>
<proteinExistence type="predicted"/>
<protein>
    <submittedName>
        <fullName evidence="2">Uncharacterized protein</fullName>
    </submittedName>
</protein>
<keyword evidence="3" id="KW-1185">Reference proteome</keyword>
<evidence type="ECO:0000313" key="3">
    <source>
        <dbReference type="Proteomes" id="UP001066276"/>
    </source>
</evidence>
<comment type="caution">
    <text evidence="2">The sequence shown here is derived from an EMBL/GenBank/DDBJ whole genome shotgun (WGS) entry which is preliminary data.</text>
</comment>
<dbReference type="AlphaFoldDB" id="A0AAV7VHX7"/>
<evidence type="ECO:0000256" key="1">
    <source>
        <dbReference type="SAM" id="MobiDB-lite"/>
    </source>
</evidence>